<reference evidence="1 2" key="1">
    <citation type="submission" date="2023-02" db="EMBL/GenBank/DDBJ databases">
        <title>Complete genome sequence of a novel bacterium Oceanimonas sp. NTOU-MSR1 isolated from marine coast sediment.</title>
        <authorList>
            <person name="Yang H.-T."/>
            <person name="Chen Y.-L."/>
            <person name="Ho Y.-N."/>
        </authorList>
    </citation>
    <scope>NUCLEOTIDE SEQUENCE [LARGE SCALE GENOMIC DNA]</scope>
    <source>
        <strain evidence="1 2">NTOU-MSR1</strain>
    </source>
</reference>
<dbReference type="InterPro" id="IPR007788">
    <property type="entry name" value="QCT"/>
</dbReference>
<name>A0AA50KMG6_9GAMM</name>
<dbReference type="RefSeq" id="WP_306761379.1">
    <property type="nucleotide sequence ID" value="NZ_CP118224.1"/>
</dbReference>
<evidence type="ECO:0000313" key="2">
    <source>
        <dbReference type="Proteomes" id="UP001223802"/>
    </source>
</evidence>
<protein>
    <submittedName>
        <fullName evidence="1">Glutaminyl-peptide cyclotransferase</fullName>
    </submittedName>
</protein>
<evidence type="ECO:0000313" key="1">
    <source>
        <dbReference type="EMBL" id="WMC10174.1"/>
    </source>
</evidence>
<dbReference type="SUPFAM" id="SSF50969">
    <property type="entry name" value="YVTN repeat-like/Quinoprotein amine dehydrogenase"/>
    <property type="match status" value="1"/>
</dbReference>
<dbReference type="KEGG" id="ope:PU634_13940"/>
<gene>
    <name evidence="1" type="ORF">PU634_13940</name>
</gene>
<organism evidence="1 2">
    <name type="scientific">Oceanimonas pelagia</name>
    <dbReference type="NCBI Taxonomy" id="3028314"/>
    <lineage>
        <taxon>Bacteria</taxon>
        <taxon>Pseudomonadati</taxon>
        <taxon>Pseudomonadota</taxon>
        <taxon>Gammaproteobacteria</taxon>
        <taxon>Aeromonadales</taxon>
        <taxon>Aeromonadaceae</taxon>
        <taxon>Oceanimonas</taxon>
    </lineage>
</organism>
<sequence length="262" mass="29128">MLVLLALSGQAMAVERLTVRVLETLPHDINAFTQGLEWHQGRLYVSTGLYGQSSLRRLNGRNGELELQMALADSLFGEGLARVGERLVQLTWREGLALVWRLPGLELEMAHSYEGEGWGLCFDGDHLWMSDGSASLQRRSPVDFSLQQRLEVRLDGRSQPRLNALACAGEHIYANVWKQARILRIHKASGEVDGVIDASPLLPLSDRVAHREAVLNGIAHNPETGEFYLTGKWWPRLFRVRFVQASAPEPADAGWAAASSAR</sequence>
<dbReference type="Proteomes" id="UP001223802">
    <property type="component" value="Chromosome"/>
</dbReference>
<dbReference type="EMBL" id="CP118224">
    <property type="protein sequence ID" value="WMC10174.1"/>
    <property type="molecule type" value="Genomic_DNA"/>
</dbReference>
<accession>A0AA50KMG6</accession>
<dbReference type="PANTHER" id="PTHR31270:SF1">
    <property type="entry name" value="GLUTAMINYL-PEPTIDE CYCLOTRANSFERASE"/>
    <property type="match status" value="1"/>
</dbReference>
<dbReference type="GO" id="GO:0016603">
    <property type="term" value="F:glutaminyl-peptide cyclotransferase activity"/>
    <property type="evidence" value="ECO:0007669"/>
    <property type="project" value="InterPro"/>
</dbReference>
<dbReference type="PANTHER" id="PTHR31270">
    <property type="entry name" value="GLUTAMINYL-PEPTIDE CYCLOTRANSFERASE"/>
    <property type="match status" value="1"/>
</dbReference>
<dbReference type="AlphaFoldDB" id="A0AA50KMG6"/>
<proteinExistence type="predicted"/>
<dbReference type="InterPro" id="IPR011044">
    <property type="entry name" value="Quino_amine_DH_bsu"/>
</dbReference>
<dbReference type="Pfam" id="PF05096">
    <property type="entry name" value="Glu_cyclase_2"/>
    <property type="match status" value="1"/>
</dbReference>
<keyword evidence="2" id="KW-1185">Reference proteome</keyword>